<dbReference type="RefSeq" id="WP_257920191.1">
    <property type="nucleotide sequence ID" value="NZ_JAMXQV010000004.1"/>
</dbReference>
<dbReference type="Proteomes" id="UP001144096">
    <property type="component" value="Unassembled WGS sequence"/>
</dbReference>
<evidence type="ECO:0000256" key="1">
    <source>
        <dbReference type="SAM" id="SignalP"/>
    </source>
</evidence>
<dbReference type="InterPro" id="IPR036278">
    <property type="entry name" value="Sialidase_sf"/>
</dbReference>
<keyword evidence="1" id="KW-0732">Signal</keyword>
<dbReference type="InterPro" id="IPR015943">
    <property type="entry name" value="WD40/YVTN_repeat-like_dom_sf"/>
</dbReference>
<gene>
    <name evidence="2" type="ORF">M8542_11460</name>
</gene>
<proteinExistence type="predicted"/>
<dbReference type="EMBL" id="JAMXQV010000004">
    <property type="protein sequence ID" value="MCR6483434.1"/>
    <property type="molecule type" value="Genomic_DNA"/>
</dbReference>
<dbReference type="AlphaFoldDB" id="A0A9X2N7K5"/>
<comment type="caution">
    <text evidence="2">The sequence shown here is derived from an EMBL/GenBank/DDBJ whole genome shotgun (WGS) entry which is preliminary data.</text>
</comment>
<organism evidence="2 3">
    <name type="scientific">Amycolatopsis iheyensis</name>
    <dbReference type="NCBI Taxonomy" id="2945988"/>
    <lineage>
        <taxon>Bacteria</taxon>
        <taxon>Bacillati</taxon>
        <taxon>Actinomycetota</taxon>
        <taxon>Actinomycetes</taxon>
        <taxon>Pseudonocardiales</taxon>
        <taxon>Pseudonocardiaceae</taxon>
        <taxon>Amycolatopsis</taxon>
    </lineage>
</organism>
<reference evidence="2" key="1">
    <citation type="submission" date="2022-06" db="EMBL/GenBank/DDBJ databases">
        <title>Amycolatopsis iheyaensis sp. nov., a new species of the genus Amycolatopsis isolated from soil in Iheya island, Japan.</title>
        <authorList>
            <person name="Ngamcharungchit C."/>
            <person name="Kanto H."/>
            <person name="Take A."/>
            <person name="Intra B."/>
            <person name="Matsumoto A."/>
            <person name="Panbangred W."/>
            <person name="Inahashi Y."/>
        </authorList>
    </citation>
    <scope>NUCLEOTIDE SEQUENCE</scope>
    <source>
        <strain evidence="2">OK19-0408</strain>
    </source>
</reference>
<sequence>MIMRIPALLASVLTLLAVSAAPATAETVVPQGFRPASTSWTGPATGYVLGYSPCGPSWCPALLGTTDGGGHWRRLGAPPMSLPDNHNHVALTFVGDRVAYVSDGVHVRTTRDGGASWHPVSLVGAREPYYLSKITETAGRVFAVLTTYGDGRGSTRLYSGAAGSPVLVPVPGFAVTGGITYGDLAVGGGLQVALGADYGTEEYWTSRDGVRFTRAGPPCPKGSVASLAGVRDRQVVALCSSSPGSPQPGSTERRLRHAPKLGGAFSGDGEAPVVGITQGFGAASPTSATVAAEGGGAGFLHSTTDGGRTWTTTLLSERGLSLTDLDFPGRGTGVVVDGQPDADGGSALYRTTDGGHHWHELRFG</sequence>
<feature type="signal peptide" evidence="1">
    <location>
        <begin position="1"/>
        <end position="25"/>
    </location>
</feature>
<name>A0A9X2N7K5_9PSEU</name>
<accession>A0A9X2N7K5</accession>
<protein>
    <recommendedName>
        <fullName evidence="4">Photosynthesis system II assembly factor Ycf48/Hcf136-like domain-containing protein</fullName>
    </recommendedName>
</protein>
<evidence type="ECO:0000313" key="3">
    <source>
        <dbReference type="Proteomes" id="UP001144096"/>
    </source>
</evidence>
<feature type="chain" id="PRO_5040840363" description="Photosynthesis system II assembly factor Ycf48/Hcf136-like domain-containing protein" evidence="1">
    <location>
        <begin position="26"/>
        <end position="364"/>
    </location>
</feature>
<evidence type="ECO:0000313" key="2">
    <source>
        <dbReference type="EMBL" id="MCR6483434.1"/>
    </source>
</evidence>
<evidence type="ECO:0008006" key="4">
    <source>
        <dbReference type="Google" id="ProtNLM"/>
    </source>
</evidence>
<dbReference type="SUPFAM" id="SSF50939">
    <property type="entry name" value="Sialidases"/>
    <property type="match status" value="1"/>
</dbReference>
<dbReference type="Gene3D" id="2.130.10.10">
    <property type="entry name" value="YVTN repeat-like/Quinoprotein amine dehydrogenase"/>
    <property type="match status" value="2"/>
</dbReference>
<keyword evidence="3" id="KW-1185">Reference proteome</keyword>